<dbReference type="Proteomes" id="UP001528823">
    <property type="component" value="Unassembled WGS sequence"/>
</dbReference>
<gene>
    <name evidence="1" type="ORF">ORQ98_09005</name>
</gene>
<dbReference type="RefSeq" id="WP_274688468.1">
    <property type="nucleotide sequence ID" value="NZ_JAPMOU010000008.1"/>
</dbReference>
<dbReference type="EMBL" id="JAPMOU010000008">
    <property type="protein sequence ID" value="MDE1462109.1"/>
    <property type="molecule type" value="Genomic_DNA"/>
</dbReference>
<comment type="caution">
    <text evidence="1">The sequence shown here is derived from an EMBL/GenBank/DDBJ whole genome shotgun (WGS) entry which is preliminary data.</text>
</comment>
<protein>
    <submittedName>
        <fullName evidence="1">Uncharacterized protein</fullName>
    </submittedName>
</protein>
<reference evidence="1 2" key="1">
    <citation type="submission" date="2022-11" db="EMBL/GenBank/DDBJ databases">
        <title>Spartinivicinus poritis sp. nov., isolated from scleractinian coral Porites lutea.</title>
        <authorList>
            <person name="Zhang G."/>
            <person name="Cai L."/>
            <person name="Wei Q."/>
        </authorList>
    </citation>
    <scope>NUCLEOTIDE SEQUENCE [LARGE SCALE GENOMIC DNA]</scope>
    <source>
        <strain evidence="1 2">A2-2</strain>
    </source>
</reference>
<organism evidence="1 2">
    <name type="scientific">Spartinivicinus poritis</name>
    <dbReference type="NCBI Taxonomy" id="2994640"/>
    <lineage>
        <taxon>Bacteria</taxon>
        <taxon>Pseudomonadati</taxon>
        <taxon>Pseudomonadota</taxon>
        <taxon>Gammaproteobacteria</taxon>
        <taxon>Oceanospirillales</taxon>
        <taxon>Zooshikellaceae</taxon>
        <taxon>Spartinivicinus</taxon>
    </lineage>
</organism>
<sequence length="512" mass="59106">MLLVIVQILSYTVDYTHDAVLLNLEMIRDWYMLGHIALARQGIDSEATFKAAMEKIEKKRAYNPGKTEAERTRHKLEIKQLYDAYNHLVGRPIDTDPTARSSRILRTIRKIQYARNMNQVGFAQLMEMGPALSHVGWLQFMRHVPELRKMIKRMENGNYKDDLLEELSDAMGGWANGRLMHQVTNQIDDFGATFNGHTNKWDKIERGLDHMGKFTANMSGFHSINHMLQNLTMKGMAQRFLDYSQKNKAVLKPERLRELGIDDALLERIKNEYRHVEHKNGKLTKMNFDRWDPDVYAKFSYAIGLWGRRIIQEQDFGDGVSYLMSKELGKTLIQFRTFAITAYSKQLLHGLKHRDLQTASLFLHSTFFAGLVYVGQTHLQATGRHDRRDFLRKRLEPEAIAKAAFQRSAYASIFPMFADSAAEMVTGEPFFNSRMSELATNVWTGNASYDWIEKASSGVSGLAQAALSNNYDFSQRDWNNLYRTLPFQNMLGIQQFLHNLGGNLPKYSEDRY</sequence>
<name>A0ABT5U6W4_9GAMM</name>
<accession>A0ABT5U6W4</accession>
<evidence type="ECO:0000313" key="2">
    <source>
        <dbReference type="Proteomes" id="UP001528823"/>
    </source>
</evidence>
<evidence type="ECO:0000313" key="1">
    <source>
        <dbReference type="EMBL" id="MDE1462109.1"/>
    </source>
</evidence>
<proteinExistence type="predicted"/>
<keyword evidence="2" id="KW-1185">Reference proteome</keyword>